<evidence type="ECO:0000313" key="1">
    <source>
        <dbReference type="EMBL" id="TFK72615.1"/>
    </source>
</evidence>
<proteinExistence type="predicted"/>
<name>A0ACD3B4A3_9AGAR</name>
<keyword evidence="2" id="KW-1185">Reference proteome</keyword>
<dbReference type="EMBL" id="ML208283">
    <property type="protein sequence ID" value="TFK72615.1"/>
    <property type="molecule type" value="Genomic_DNA"/>
</dbReference>
<accession>A0ACD3B4A3</accession>
<dbReference type="Proteomes" id="UP000308600">
    <property type="component" value="Unassembled WGS sequence"/>
</dbReference>
<gene>
    <name evidence="1" type="ORF">BDN72DRAFT_835899</name>
</gene>
<evidence type="ECO:0000313" key="2">
    <source>
        <dbReference type="Proteomes" id="UP000308600"/>
    </source>
</evidence>
<organism evidence="1 2">
    <name type="scientific">Pluteus cervinus</name>
    <dbReference type="NCBI Taxonomy" id="181527"/>
    <lineage>
        <taxon>Eukaryota</taxon>
        <taxon>Fungi</taxon>
        <taxon>Dikarya</taxon>
        <taxon>Basidiomycota</taxon>
        <taxon>Agaricomycotina</taxon>
        <taxon>Agaricomycetes</taxon>
        <taxon>Agaricomycetidae</taxon>
        <taxon>Agaricales</taxon>
        <taxon>Pluteineae</taxon>
        <taxon>Pluteaceae</taxon>
        <taxon>Pluteus</taxon>
    </lineage>
</organism>
<sequence length="283" mass="27656">MTVKFALVFLLAQALSASAQGALFYSCFPSNPSAATAPSICPAIPITIDDVFFETKCLCADIKDSTGNPSVICAGIAQLTLTTPTFDNICGGSKLTLDNTCADIDGLNNITNTACNGVSDVNKALSVLCAASVPADLVSSILSKYPIGDIILDVLNGACAAKPTISDINLICKGIDVLSTGCDLTVGTGSGNSSTSGSGSSNSSTSGSGSSGSGSSGSSAGGSGSSGSGGATSGAGSGPSSAPSPSASAPSSSGVATFLDFNYFSLILPVFVTLFMGVMSQIA</sequence>
<reference evidence="1 2" key="1">
    <citation type="journal article" date="2019" name="Nat. Ecol. Evol.">
        <title>Megaphylogeny resolves global patterns of mushroom evolution.</title>
        <authorList>
            <person name="Varga T."/>
            <person name="Krizsan K."/>
            <person name="Foldi C."/>
            <person name="Dima B."/>
            <person name="Sanchez-Garcia M."/>
            <person name="Sanchez-Ramirez S."/>
            <person name="Szollosi G.J."/>
            <person name="Szarkandi J.G."/>
            <person name="Papp V."/>
            <person name="Albert L."/>
            <person name="Andreopoulos W."/>
            <person name="Angelini C."/>
            <person name="Antonin V."/>
            <person name="Barry K.W."/>
            <person name="Bougher N.L."/>
            <person name="Buchanan P."/>
            <person name="Buyck B."/>
            <person name="Bense V."/>
            <person name="Catcheside P."/>
            <person name="Chovatia M."/>
            <person name="Cooper J."/>
            <person name="Damon W."/>
            <person name="Desjardin D."/>
            <person name="Finy P."/>
            <person name="Geml J."/>
            <person name="Haridas S."/>
            <person name="Hughes K."/>
            <person name="Justo A."/>
            <person name="Karasinski D."/>
            <person name="Kautmanova I."/>
            <person name="Kiss B."/>
            <person name="Kocsube S."/>
            <person name="Kotiranta H."/>
            <person name="LaButti K.M."/>
            <person name="Lechner B.E."/>
            <person name="Liimatainen K."/>
            <person name="Lipzen A."/>
            <person name="Lukacs Z."/>
            <person name="Mihaltcheva S."/>
            <person name="Morgado L.N."/>
            <person name="Niskanen T."/>
            <person name="Noordeloos M.E."/>
            <person name="Ohm R.A."/>
            <person name="Ortiz-Santana B."/>
            <person name="Ovrebo C."/>
            <person name="Racz N."/>
            <person name="Riley R."/>
            <person name="Savchenko A."/>
            <person name="Shiryaev A."/>
            <person name="Soop K."/>
            <person name="Spirin V."/>
            <person name="Szebenyi C."/>
            <person name="Tomsovsky M."/>
            <person name="Tulloss R.E."/>
            <person name="Uehling J."/>
            <person name="Grigoriev I.V."/>
            <person name="Vagvolgyi C."/>
            <person name="Papp T."/>
            <person name="Martin F.M."/>
            <person name="Miettinen O."/>
            <person name="Hibbett D.S."/>
            <person name="Nagy L.G."/>
        </authorList>
    </citation>
    <scope>NUCLEOTIDE SEQUENCE [LARGE SCALE GENOMIC DNA]</scope>
    <source>
        <strain evidence="1 2">NL-1719</strain>
    </source>
</reference>
<protein>
    <submittedName>
        <fullName evidence="1">Uncharacterized protein</fullName>
    </submittedName>
</protein>